<proteinExistence type="predicted"/>
<keyword evidence="6 15" id="KW-0547">Nucleotide-binding</keyword>
<dbReference type="CDD" id="cd15725">
    <property type="entry name" value="FYVE_PIKfyve_Fab1"/>
    <property type="match status" value="1"/>
</dbReference>
<keyword evidence="8 14" id="KW-0863">Zinc-finger</keyword>
<dbReference type="GO" id="GO:0046854">
    <property type="term" value="P:phosphatidylinositol phosphate biosynthetic process"/>
    <property type="evidence" value="ECO:0007669"/>
    <property type="project" value="TreeGrafter"/>
</dbReference>
<dbReference type="Proteomes" id="UP000887569">
    <property type="component" value="Unplaced"/>
</dbReference>
<name>A0A915BZA4_PARUN</name>
<evidence type="ECO:0000256" key="2">
    <source>
        <dbReference type="ARBA" id="ARBA00012009"/>
    </source>
</evidence>
<dbReference type="SUPFAM" id="SSF57903">
    <property type="entry name" value="FYVE/PHD zinc finger"/>
    <property type="match status" value="1"/>
</dbReference>
<dbReference type="InterPro" id="IPR027483">
    <property type="entry name" value="PInositol-4-P-4/5-kinase_C_sf"/>
</dbReference>
<dbReference type="Pfam" id="PF01363">
    <property type="entry name" value="FYVE"/>
    <property type="match status" value="1"/>
</dbReference>
<dbReference type="InterPro" id="IPR027409">
    <property type="entry name" value="GroEL-like_apical_dom_sf"/>
</dbReference>
<evidence type="ECO:0000313" key="19">
    <source>
        <dbReference type="Proteomes" id="UP000887569"/>
    </source>
</evidence>
<evidence type="ECO:0000313" key="20">
    <source>
        <dbReference type="WBParaSite" id="PgR068_g003_t01"/>
    </source>
</evidence>
<evidence type="ECO:0000259" key="18">
    <source>
        <dbReference type="PROSITE" id="PS51455"/>
    </source>
</evidence>
<evidence type="ECO:0000256" key="12">
    <source>
        <dbReference type="ARBA" id="ARBA00023136"/>
    </source>
</evidence>
<dbReference type="FunFam" id="3.50.7.10:FF:000007">
    <property type="entry name" value="1-phosphatidylinositol 3-phosphate 5-kinase isoform X1"/>
    <property type="match status" value="1"/>
</dbReference>
<evidence type="ECO:0000256" key="15">
    <source>
        <dbReference type="PROSITE-ProRule" id="PRU00781"/>
    </source>
</evidence>
<keyword evidence="9 15" id="KW-0418">Kinase</keyword>
<dbReference type="InterPro" id="IPR017455">
    <property type="entry name" value="Znf_FYVE-rel"/>
</dbReference>
<evidence type="ECO:0000256" key="8">
    <source>
        <dbReference type="ARBA" id="ARBA00022771"/>
    </source>
</evidence>
<dbReference type="InterPro" id="IPR002498">
    <property type="entry name" value="PInositol-4-P-4/5-kinase_core"/>
</dbReference>
<keyword evidence="12" id="KW-0472">Membrane</keyword>
<organism evidence="19 20">
    <name type="scientific">Parascaris univalens</name>
    <name type="common">Nematode worm</name>
    <dbReference type="NCBI Taxonomy" id="6257"/>
    <lineage>
        <taxon>Eukaryota</taxon>
        <taxon>Metazoa</taxon>
        <taxon>Ecdysozoa</taxon>
        <taxon>Nematoda</taxon>
        <taxon>Chromadorea</taxon>
        <taxon>Rhabditida</taxon>
        <taxon>Spirurina</taxon>
        <taxon>Ascaridomorpha</taxon>
        <taxon>Ascaridoidea</taxon>
        <taxon>Ascarididae</taxon>
        <taxon>Parascaris</taxon>
    </lineage>
</organism>
<evidence type="ECO:0000256" key="7">
    <source>
        <dbReference type="ARBA" id="ARBA00022753"/>
    </source>
</evidence>
<evidence type="ECO:0000256" key="6">
    <source>
        <dbReference type="ARBA" id="ARBA00022741"/>
    </source>
</evidence>
<dbReference type="PANTHER" id="PTHR45748">
    <property type="entry name" value="1-PHOSPHATIDYLINOSITOL 3-PHOSPHATE 5-KINASE-RELATED"/>
    <property type="match status" value="1"/>
</dbReference>
<dbReference type="GO" id="GO:0052810">
    <property type="term" value="F:1-phosphatidylinositol-5-kinase activity"/>
    <property type="evidence" value="ECO:0007669"/>
    <property type="project" value="UniProtKB-ARBA"/>
</dbReference>
<dbReference type="Gene3D" id="3.30.40.10">
    <property type="entry name" value="Zinc/RING finger domain, C3HC4 (zinc finger)"/>
    <property type="match status" value="1"/>
</dbReference>
<evidence type="ECO:0000256" key="10">
    <source>
        <dbReference type="ARBA" id="ARBA00022833"/>
    </source>
</evidence>
<keyword evidence="10" id="KW-0862">Zinc</keyword>
<dbReference type="PROSITE" id="PS50178">
    <property type="entry name" value="ZF_FYVE"/>
    <property type="match status" value="1"/>
</dbReference>
<dbReference type="InterPro" id="IPR011011">
    <property type="entry name" value="Znf_FYVE_PHD"/>
</dbReference>
<dbReference type="GO" id="GO:0008270">
    <property type="term" value="F:zinc ion binding"/>
    <property type="evidence" value="ECO:0007669"/>
    <property type="project" value="UniProtKB-KW"/>
</dbReference>
<dbReference type="InterPro" id="IPR027484">
    <property type="entry name" value="PInositol-4-P-5-kinase_N"/>
</dbReference>
<dbReference type="SUPFAM" id="SSF52029">
    <property type="entry name" value="GroEL apical domain-like"/>
    <property type="match status" value="1"/>
</dbReference>
<dbReference type="InterPro" id="IPR044769">
    <property type="entry name" value="PIKfyve_PIPKc"/>
</dbReference>
<sequence length="1603" mass="179614">RRVRTAQPTGTPVHRSEKFVATGGSDQLSMEVSAADGRITYFAPLPVELEKEASTSNGIFGNLFGRFFSSAKDDSNVAEETSRSSEEVQTSETISHEDVNEPDNSSTVSDNACGRNEETEAEGNNGRAGSVTKRKLSARLSSLFRSRRPSLVDYNRSDIRRYWMPDSTGRECYECQERFTTFRRRHHCRLCGQIFCSKCCSIQVPGSLLGYMGDLRLCAYCARIVMSYLPQIESTSDPAAAGTPVDRDAGGKCDVDTLISTVSTGSMIWEAPTPSMVLESSPISTTAVTAEKSSVVRHQPSLLSVTDLAMQQEREVPSAAHTISGTSADRFCSGVDDCEPEWVRSIEMFNDSGKRNESFIKTDDLNSSRSLCFLDDICDDRLNGTVCSEEESFRSSASSRPKFDISESPPIGADLERSFEDRAQKLLLYLFERELLDPALWWDVIWPVSRRVSSMVRVDVEGRKDHINLLKYVHVKKLCVEEKPSATVIEGVVCSKSVTHGSMPRYVQNAAIMALAGSVEYERVPGKLSSIDAIIAQESDYLSKQVERILAQRPSVLLVEQNVARLAVELLLKAGVTLVSNIKSQVLHRVARSTHADVMPSLDAQLLQQKIGFCPVFKQQKMRLVNGTSKTLLVFAECPAELGCSVVLKGKSMRELRAAKRILRHMVLALYSSRLELELLSMFGASVAQRSPDCLVCSLNADETDSEPESFMHRLKECTLSASPLINFGVPFLETAKGRRCVLRPYFKHPLYRFLTKADFEAARERVEQEERETQNSGVVEEASERMHPFVCNQELDEVSDEELASFRATSGLIFSERLSEKSTQKSEDKSLDCLNRHEDVLDPFIHQRIAVLFGSFSAKSPNAPLFCVRPWVVQMEHYGNNDMCLGEFLKKFCFNKDYQCPSTNCDVPMLDHSRKMVYRKVCVEIVTQSCVLPVDDGLSVSHSIVEQTGTLLAWHYCPCCKASSNVVPLGDSVVHLSFARFLDYLANGMFATCSVGSFNRECAHCCFHQHDHYFALNNYVACFKVHPVRPYHVMFSPVVCAVEPLMFTRKFVAEAEDEIRKTADAVFKTMHSQLERFTKAADYQRFSSLHTLLSTLLQEAHINFSDVLSRFDVNGALKSGGLTIRSNDGVYIQAMDTITRCRYIVQHMIEQWNEQSTKLAQSVRALKKNANTSIISPIPHQASAAATFDCGDTTKGENCSESNELASNEEAVAAGLTPSSTTEVELTSVDSPFLSQLHLALPFTMSGAAIVVRDLVDHKGTVHPDIGSVIAYALSSSEYEAKRKNMREIRSSNGVPITLRNSATENDIIGNYEHIELDFADDRAQYFVKIYYAERFHMLRKLLFVEGEDCFVRSLSVSTRWNPQGGKSGASFYRTQDDRFVFKQMSRFEIQSFVKFAPNYFDYVSTAVIENKLTTLCKVYGVYRVGYKNKCTGQQLKLDVLVMEYLFYKRNVKQVWDLKGSQRNRMASEGKRTTDLVLLDENLVKDLWNNQLYVHPHSKAALSMAISNDSHFLSAQHVMDYSLLVGVDAANDELILGIVDYMRTYTLDKKLESWVKIVAIPGAHLPTVISPEMYCTRFSDAIDTYFPVTPDQWTALGSAVSY</sequence>
<keyword evidence="7" id="KW-0967">Endosome</keyword>
<dbReference type="InterPro" id="IPR000306">
    <property type="entry name" value="Znf_FYVE"/>
</dbReference>
<evidence type="ECO:0000256" key="14">
    <source>
        <dbReference type="PROSITE-ProRule" id="PRU00091"/>
    </source>
</evidence>
<dbReference type="Pfam" id="PF00118">
    <property type="entry name" value="Cpn60_TCP1"/>
    <property type="match status" value="1"/>
</dbReference>
<evidence type="ECO:0000256" key="16">
    <source>
        <dbReference type="SAM" id="MobiDB-lite"/>
    </source>
</evidence>
<dbReference type="FunFam" id="3.30.810.10:FF:000001">
    <property type="entry name" value="1-phosphatidylinositol 3-phosphate 5-kinase FAB1"/>
    <property type="match status" value="1"/>
</dbReference>
<evidence type="ECO:0000259" key="17">
    <source>
        <dbReference type="PROSITE" id="PS50178"/>
    </source>
</evidence>
<dbReference type="Gene3D" id="3.30.810.10">
    <property type="entry name" value="2-Layer Sandwich"/>
    <property type="match status" value="1"/>
</dbReference>
<dbReference type="PROSITE" id="PS51455">
    <property type="entry name" value="PIPK"/>
    <property type="match status" value="1"/>
</dbReference>
<evidence type="ECO:0000256" key="13">
    <source>
        <dbReference type="ARBA" id="ARBA00052820"/>
    </source>
</evidence>
<evidence type="ECO:0000256" key="1">
    <source>
        <dbReference type="ARBA" id="ARBA00004608"/>
    </source>
</evidence>
<dbReference type="SMART" id="SM00064">
    <property type="entry name" value="FYVE"/>
    <property type="match status" value="1"/>
</dbReference>
<dbReference type="GO" id="GO:0000285">
    <property type="term" value="F:1-phosphatidylinositol-3-phosphate 5-kinase activity"/>
    <property type="evidence" value="ECO:0007669"/>
    <property type="project" value="UniProtKB-EC"/>
</dbReference>
<evidence type="ECO:0000256" key="11">
    <source>
        <dbReference type="ARBA" id="ARBA00022840"/>
    </source>
</evidence>
<dbReference type="InterPro" id="IPR013083">
    <property type="entry name" value="Znf_RING/FYVE/PHD"/>
</dbReference>
<reference evidence="20" key="1">
    <citation type="submission" date="2022-11" db="UniProtKB">
        <authorList>
            <consortium name="WormBaseParasite"/>
        </authorList>
    </citation>
    <scope>IDENTIFICATION</scope>
</reference>
<dbReference type="CDD" id="cd17300">
    <property type="entry name" value="PIPKc_PIKfyve"/>
    <property type="match status" value="1"/>
</dbReference>
<feature type="region of interest" description="Disordered" evidence="16">
    <location>
        <begin position="77"/>
        <end position="131"/>
    </location>
</feature>
<keyword evidence="4 15" id="KW-0808">Transferase</keyword>
<keyword evidence="11 15" id="KW-0067">ATP-binding</keyword>
<dbReference type="FunFam" id="3.30.40.10:FF:000057">
    <property type="entry name" value="1-phosphatidylinositol 3-phosphate 5-kinase isoform X1"/>
    <property type="match status" value="1"/>
</dbReference>
<keyword evidence="19" id="KW-1185">Reference proteome</keyword>
<protein>
    <recommendedName>
        <fullName evidence="2">1-phosphatidylinositol-3-phosphate 5-kinase</fullName>
        <ecNumber evidence="2">2.7.1.150</ecNumber>
    </recommendedName>
</protein>
<keyword evidence="5" id="KW-0479">Metal-binding</keyword>
<evidence type="ECO:0000256" key="5">
    <source>
        <dbReference type="ARBA" id="ARBA00022723"/>
    </source>
</evidence>
<dbReference type="Pfam" id="PF01504">
    <property type="entry name" value="PIP5K"/>
    <property type="match status" value="1"/>
</dbReference>
<accession>A0A915BZA4</accession>
<dbReference type="GO" id="GO:0016192">
    <property type="term" value="P:vesicle-mediated transport"/>
    <property type="evidence" value="ECO:0007669"/>
    <property type="project" value="UniProtKB-ARBA"/>
</dbReference>
<comment type="catalytic activity">
    <reaction evidence="13">
        <text>a 1,2-diacyl-sn-glycero-3-phospho-(1D-myo-inositol-3-phosphate) + ATP = a 1,2-diacyl-sn-glycero-3-phospho-(1D-myo-inositol-3,5-bisphosphate) + ADP + H(+)</text>
        <dbReference type="Rhea" id="RHEA:13609"/>
        <dbReference type="ChEBI" id="CHEBI:15378"/>
        <dbReference type="ChEBI" id="CHEBI:30616"/>
        <dbReference type="ChEBI" id="CHEBI:57923"/>
        <dbReference type="ChEBI" id="CHEBI:58088"/>
        <dbReference type="ChEBI" id="CHEBI:456216"/>
        <dbReference type="EC" id="2.7.1.150"/>
    </reaction>
    <physiologicalReaction direction="left-to-right" evidence="13">
        <dbReference type="Rhea" id="RHEA:13610"/>
    </physiologicalReaction>
</comment>
<comment type="subcellular location">
    <subcellularLocation>
        <location evidence="1">Endosome membrane</location>
    </subcellularLocation>
</comment>
<evidence type="ECO:0000256" key="3">
    <source>
        <dbReference type="ARBA" id="ARBA00022553"/>
    </source>
</evidence>
<dbReference type="InterPro" id="IPR002423">
    <property type="entry name" value="Cpn60/GroEL/TCP-1"/>
</dbReference>
<dbReference type="GO" id="GO:0005524">
    <property type="term" value="F:ATP binding"/>
    <property type="evidence" value="ECO:0007669"/>
    <property type="project" value="UniProtKB-UniRule"/>
</dbReference>
<feature type="domain" description="PIPK" evidence="18">
    <location>
        <begin position="1263"/>
        <end position="1587"/>
    </location>
</feature>
<keyword evidence="3" id="KW-0597">Phosphoprotein</keyword>
<evidence type="ECO:0000256" key="9">
    <source>
        <dbReference type="ARBA" id="ARBA00022777"/>
    </source>
</evidence>
<dbReference type="Gene3D" id="3.30.800.10">
    <property type="entry name" value="Phosphatidylinositol Phosphate Kinase II Beta"/>
    <property type="match status" value="1"/>
</dbReference>
<dbReference type="SMART" id="SM00330">
    <property type="entry name" value="PIPKc"/>
    <property type="match status" value="1"/>
</dbReference>
<dbReference type="SUPFAM" id="SSF56104">
    <property type="entry name" value="SAICAR synthase-like"/>
    <property type="match status" value="1"/>
</dbReference>
<feature type="compositionally biased region" description="Basic and acidic residues" evidence="16">
    <location>
        <begin position="77"/>
        <end position="86"/>
    </location>
</feature>
<dbReference type="EC" id="2.7.1.150" evidence="2"/>
<feature type="domain" description="FYVE-type" evidence="17">
    <location>
        <begin position="166"/>
        <end position="221"/>
    </location>
</feature>
<dbReference type="GO" id="GO:0010008">
    <property type="term" value="C:endosome membrane"/>
    <property type="evidence" value="ECO:0007669"/>
    <property type="project" value="UniProtKB-SubCell"/>
</dbReference>
<dbReference type="PANTHER" id="PTHR45748:SF7">
    <property type="entry name" value="1-PHOSPHATIDYLINOSITOL 3-PHOSPHATE 5-KINASE-RELATED"/>
    <property type="match status" value="1"/>
</dbReference>
<evidence type="ECO:0000256" key="4">
    <source>
        <dbReference type="ARBA" id="ARBA00022679"/>
    </source>
</evidence>
<dbReference type="WBParaSite" id="PgR068_g003_t01">
    <property type="protein sequence ID" value="PgR068_g003_t01"/>
    <property type="gene ID" value="PgR068_g003"/>
</dbReference>
<dbReference type="Gene3D" id="3.50.7.10">
    <property type="entry name" value="GroEL"/>
    <property type="match status" value="1"/>
</dbReference>